<keyword evidence="4" id="KW-1185">Reference proteome</keyword>
<feature type="compositionally biased region" description="Low complexity" evidence="1">
    <location>
        <begin position="539"/>
        <end position="548"/>
    </location>
</feature>
<dbReference type="EMBL" id="JAAAUY010000164">
    <property type="protein sequence ID" value="KAF9334150.1"/>
    <property type="molecule type" value="Genomic_DNA"/>
</dbReference>
<evidence type="ECO:0000256" key="1">
    <source>
        <dbReference type="SAM" id="MobiDB-lite"/>
    </source>
</evidence>
<feature type="region of interest" description="Disordered" evidence="1">
    <location>
        <begin position="117"/>
        <end position="421"/>
    </location>
</feature>
<keyword evidence="2" id="KW-0812">Transmembrane</keyword>
<feature type="compositionally biased region" description="Basic and acidic residues" evidence="1">
    <location>
        <begin position="486"/>
        <end position="509"/>
    </location>
</feature>
<feature type="transmembrane region" description="Helical" evidence="2">
    <location>
        <begin position="590"/>
        <end position="610"/>
    </location>
</feature>
<protein>
    <submittedName>
        <fullName evidence="3">Uncharacterized protein</fullName>
    </submittedName>
</protein>
<feature type="compositionally biased region" description="Polar residues" evidence="1">
    <location>
        <begin position="331"/>
        <end position="343"/>
    </location>
</feature>
<feature type="compositionally biased region" description="Basic and acidic residues" evidence="1">
    <location>
        <begin position="360"/>
        <end position="378"/>
    </location>
</feature>
<comment type="caution">
    <text evidence="3">The sequence shown here is derived from an EMBL/GenBank/DDBJ whole genome shotgun (WGS) entry which is preliminary data.</text>
</comment>
<dbReference type="AlphaFoldDB" id="A0A9P5SNL5"/>
<feature type="compositionally biased region" description="Basic and acidic residues" evidence="1">
    <location>
        <begin position="204"/>
        <end position="225"/>
    </location>
</feature>
<accession>A0A9P5SNL5</accession>
<keyword evidence="2" id="KW-0472">Membrane</keyword>
<name>A0A9P5SNL5_9FUNG</name>
<gene>
    <name evidence="3" type="ORF">BG006_002655</name>
</gene>
<feature type="transmembrane region" description="Helical" evidence="2">
    <location>
        <begin position="630"/>
        <end position="649"/>
    </location>
</feature>
<organism evidence="3 4">
    <name type="scientific">Podila minutissima</name>
    <dbReference type="NCBI Taxonomy" id="64525"/>
    <lineage>
        <taxon>Eukaryota</taxon>
        <taxon>Fungi</taxon>
        <taxon>Fungi incertae sedis</taxon>
        <taxon>Mucoromycota</taxon>
        <taxon>Mortierellomycotina</taxon>
        <taxon>Mortierellomycetes</taxon>
        <taxon>Mortierellales</taxon>
        <taxon>Mortierellaceae</taxon>
        <taxon>Podila</taxon>
    </lineage>
</organism>
<feature type="compositionally biased region" description="Low complexity" evidence="1">
    <location>
        <begin position="15"/>
        <end position="30"/>
    </location>
</feature>
<feature type="compositionally biased region" description="Basic and acidic residues" evidence="1">
    <location>
        <begin position="310"/>
        <end position="321"/>
    </location>
</feature>
<evidence type="ECO:0000256" key="2">
    <source>
        <dbReference type="SAM" id="Phobius"/>
    </source>
</evidence>
<reference evidence="3" key="1">
    <citation type="journal article" date="2020" name="Fungal Divers.">
        <title>Resolving the Mortierellaceae phylogeny through synthesis of multi-gene phylogenetics and phylogenomics.</title>
        <authorList>
            <person name="Vandepol N."/>
            <person name="Liber J."/>
            <person name="Desiro A."/>
            <person name="Na H."/>
            <person name="Kennedy M."/>
            <person name="Barry K."/>
            <person name="Grigoriev I.V."/>
            <person name="Miller A.N."/>
            <person name="O'Donnell K."/>
            <person name="Stajich J.E."/>
            <person name="Bonito G."/>
        </authorList>
    </citation>
    <scope>NUCLEOTIDE SEQUENCE</scope>
    <source>
        <strain evidence="3">NVP1</strain>
    </source>
</reference>
<feature type="transmembrane region" description="Helical" evidence="2">
    <location>
        <begin position="661"/>
        <end position="680"/>
    </location>
</feature>
<feature type="region of interest" description="Disordered" evidence="1">
    <location>
        <begin position="1"/>
        <end position="93"/>
    </location>
</feature>
<evidence type="ECO:0000313" key="3">
    <source>
        <dbReference type="EMBL" id="KAF9334150.1"/>
    </source>
</evidence>
<sequence>MLKKLGIHTKDIDNTPPSSSSLTLPGLTRSKGVSDKDKEKRKAAHNKKVLSSSSSFDSMDSPSLAPRPHLPSSVYSPNPFPLDPTQPDGVSRINQFVRKEHEIETIDVDIEIEETRGFMTGKEKGRSGNGRDEDDDVEYELARKGNTMQKLGAGLKGALARTGLGKSKEEKADTDPQQQQQQKQQRRQSLELESASRQMAARGRPREHTRTQSGSDKDFFSDPRSQRLQSLSPPPLPGREHRRSGYWPEGEQSRPFLGYQPPSSSHPPLSPSSQARASGRYPRPLSQHSDSDYSDYAHQAIDSSRRYRSRERDPDNRRDGPSGRGGRSGLNHVTNAASVARTSTEYDDEERSALSSGGGGDRRQGGAPDRLSRAKDWVASHSKNNSLANPDARERGGSGSGLDGSPSTPSAFPIAPLRRSNHRLSMDSDDYALITPPRGSYLSGAGGGYDSRERMAMLTQMQMQGLQLNRNNVDDGGYWSHQLDGYGRDRDRERDRYRNNRPRDYEYDHFQGPGPGGFYRYPPGGPDDGEEEDAESTLAPGSAAGAPGKAKKGGDKKTEAQGANASGADASKDEETVVDTTPKIPNKRRLALRLISLGSSFLVLVFLIAAAPVSKMSAPWESKAGLATHYIVAILSSLVSCAFVFNYFSRRLRRREKMKRYVLFVLDIFMTLAWMIDVFICISKFPCAVGGQGGW</sequence>
<evidence type="ECO:0000313" key="4">
    <source>
        <dbReference type="Proteomes" id="UP000696485"/>
    </source>
</evidence>
<feature type="region of interest" description="Disordered" evidence="1">
    <location>
        <begin position="472"/>
        <end position="580"/>
    </location>
</feature>
<proteinExistence type="predicted"/>
<feature type="compositionally biased region" description="Low complexity" evidence="1">
    <location>
        <begin position="51"/>
        <end position="63"/>
    </location>
</feature>
<keyword evidence="2" id="KW-1133">Transmembrane helix</keyword>
<feature type="compositionally biased region" description="Basic and acidic residues" evidence="1">
    <location>
        <begin position="117"/>
        <end position="131"/>
    </location>
</feature>
<dbReference type="Proteomes" id="UP000696485">
    <property type="component" value="Unassembled WGS sequence"/>
</dbReference>